<dbReference type="PANTHER" id="PTHR31973">
    <property type="entry name" value="POLYPROTEIN, PUTATIVE-RELATED"/>
    <property type="match status" value="1"/>
</dbReference>
<reference evidence="1" key="1">
    <citation type="submission" date="2022-04" db="EMBL/GenBank/DDBJ databases">
        <title>Carnegiea gigantea Genome sequencing and assembly v2.</title>
        <authorList>
            <person name="Copetti D."/>
            <person name="Sanderson M.J."/>
            <person name="Burquez A."/>
            <person name="Wojciechowski M.F."/>
        </authorList>
    </citation>
    <scope>NUCLEOTIDE SEQUENCE</scope>
    <source>
        <strain evidence="1">SGP5-SGP5p</strain>
        <tissue evidence="1">Aerial part</tissue>
    </source>
</reference>
<evidence type="ECO:0008006" key="3">
    <source>
        <dbReference type="Google" id="ProtNLM"/>
    </source>
</evidence>
<sequence>MMRHPRTGRHIKDDEHTDFKNLKWNVGITCETAQNFKDAIARYVIVKYAIAQGLTLKYTCLTQKEKWLGQFTKMATNERCMILGQGHNNLGYEAQKGEELKLLFWNATKSYNETDSKDALEASELESAKVVKDFVFQNPRLFCWAFIRVDSRCNVIVNNMNETCNAYVIHAICKHLINMLENIRMELIDRIVVKKVMMHNSDDDMRPIIRSKLEEEKEKTKNCFPLPSSNNVFKVKHKLDNFHVDLNTRPGHVGNET</sequence>
<dbReference type="PANTHER" id="PTHR31973:SF197">
    <property type="entry name" value="SWIM-TYPE DOMAIN-CONTAINING PROTEIN"/>
    <property type="match status" value="1"/>
</dbReference>
<keyword evidence="2" id="KW-1185">Reference proteome</keyword>
<comment type="caution">
    <text evidence="1">The sequence shown here is derived from an EMBL/GenBank/DDBJ whole genome shotgun (WGS) entry which is preliminary data.</text>
</comment>
<name>A0A9Q1KQB1_9CARY</name>
<gene>
    <name evidence="1" type="ORF">Cgig2_022874</name>
</gene>
<accession>A0A9Q1KQB1</accession>
<dbReference type="Proteomes" id="UP001153076">
    <property type="component" value="Unassembled WGS sequence"/>
</dbReference>
<evidence type="ECO:0000313" key="2">
    <source>
        <dbReference type="Proteomes" id="UP001153076"/>
    </source>
</evidence>
<evidence type="ECO:0000313" key="1">
    <source>
        <dbReference type="EMBL" id="KAJ8447145.1"/>
    </source>
</evidence>
<protein>
    <recommendedName>
        <fullName evidence="3">SWIM-type domain-containing protein</fullName>
    </recommendedName>
</protein>
<dbReference type="AlphaFoldDB" id="A0A9Q1KQB1"/>
<dbReference type="EMBL" id="JAKOGI010000041">
    <property type="protein sequence ID" value="KAJ8447145.1"/>
    <property type="molecule type" value="Genomic_DNA"/>
</dbReference>
<dbReference type="OrthoDB" id="985237at2759"/>
<proteinExistence type="predicted"/>
<organism evidence="1 2">
    <name type="scientific">Carnegiea gigantea</name>
    <dbReference type="NCBI Taxonomy" id="171969"/>
    <lineage>
        <taxon>Eukaryota</taxon>
        <taxon>Viridiplantae</taxon>
        <taxon>Streptophyta</taxon>
        <taxon>Embryophyta</taxon>
        <taxon>Tracheophyta</taxon>
        <taxon>Spermatophyta</taxon>
        <taxon>Magnoliopsida</taxon>
        <taxon>eudicotyledons</taxon>
        <taxon>Gunneridae</taxon>
        <taxon>Pentapetalae</taxon>
        <taxon>Caryophyllales</taxon>
        <taxon>Cactineae</taxon>
        <taxon>Cactaceae</taxon>
        <taxon>Cactoideae</taxon>
        <taxon>Echinocereeae</taxon>
        <taxon>Carnegiea</taxon>
    </lineage>
</organism>